<feature type="transmembrane region" description="Helical" evidence="6">
    <location>
        <begin position="300"/>
        <end position="320"/>
    </location>
</feature>
<feature type="transmembrane region" description="Helical" evidence="6">
    <location>
        <begin position="367"/>
        <end position="385"/>
    </location>
</feature>
<keyword evidence="5 6" id="KW-0472">Membrane</keyword>
<feature type="transmembrane region" description="Helical" evidence="6">
    <location>
        <begin position="340"/>
        <end position="361"/>
    </location>
</feature>
<accession>A0ABS4JN25</accession>
<feature type="transmembrane region" description="Helical" evidence="6">
    <location>
        <begin position="139"/>
        <end position="159"/>
    </location>
</feature>
<evidence type="ECO:0000256" key="4">
    <source>
        <dbReference type="ARBA" id="ARBA00022989"/>
    </source>
</evidence>
<dbReference type="Pfam" id="PF07690">
    <property type="entry name" value="MFS_1"/>
    <property type="match status" value="1"/>
</dbReference>
<feature type="transmembrane region" description="Helical" evidence="6">
    <location>
        <begin position="80"/>
        <end position="99"/>
    </location>
</feature>
<dbReference type="EMBL" id="JAGGLD010000008">
    <property type="protein sequence ID" value="MBP2002421.1"/>
    <property type="molecule type" value="Genomic_DNA"/>
</dbReference>
<comment type="subcellular location">
    <subcellularLocation>
        <location evidence="1">Cell membrane</location>
        <topology evidence="1">Multi-pass membrane protein</topology>
    </subcellularLocation>
</comment>
<keyword evidence="4 6" id="KW-1133">Transmembrane helix</keyword>
<feature type="transmembrane region" description="Helical" evidence="6">
    <location>
        <begin position="53"/>
        <end position="73"/>
    </location>
</feature>
<dbReference type="PANTHER" id="PTHR23531:SF2">
    <property type="entry name" value="PERMEASE"/>
    <property type="match status" value="1"/>
</dbReference>
<feature type="transmembrane region" description="Helical" evidence="6">
    <location>
        <begin position="216"/>
        <end position="240"/>
    </location>
</feature>
<dbReference type="PROSITE" id="PS50850">
    <property type="entry name" value="MFS"/>
    <property type="match status" value="1"/>
</dbReference>
<dbReference type="SUPFAM" id="SSF103473">
    <property type="entry name" value="MFS general substrate transporter"/>
    <property type="match status" value="1"/>
</dbReference>
<keyword evidence="9" id="KW-1185">Reference proteome</keyword>
<evidence type="ECO:0000259" key="7">
    <source>
        <dbReference type="PROSITE" id="PS50850"/>
    </source>
</evidence>
<evidence type="ECO:0000256" key="3">
    <source>
        <dbReference type="ARBA" id="ARBA00022692"/>
    </source>
</evidence>
<comment type="caution">
    <text evidence="8">The sequence shown here is derived from an EMBL/GenBank/DDBJ whole genome shotgun (WGS) entry which is preliminary data.</text>
</comment>
<keyword evidence="2" id="KW-0813">Transport</keyword>
<evidence type="ECO:0000313" key="9">
    <source>
        <dbReference type="Proteomes" id="UP001519288"/>
    </source>
</evidence>
<organism evidence="8 9">
    <name type="scientific">Paenibacillus shirakamiensis</name>
    <dbReference type="NCBI Taxonomy" id="1265935"/>
    <lineage>
        <taxon>Bacteria</taxon>
        <taxon>Bacillati</taxon>
        <taxon>Bacillota</taxon>
        <taxon>Bacilli</taxon>
        <taxon>Bacillales</taxon>
        <taxon>Paenibacillaceae</taxon>
        <taxon>Paenibacillus</taxon>
    </lineage>
</organism>
<dbReference type="Gene3D" id="1.20.1250.20">
    <property type="entry name" value="MFS general substrate transporter like domains"/>
    <property type="match status" value="1"/>
</dbReference>
<feature type="transmembrane region" description="Helical" evidence="6">
    <location>
        <begin position="12"/>
        <end position="33"/>
    </location>
</feature>
<feature type="domain" description="Major facilitator superfamily (MFS) profile" evidence="7">
    <location>
        <begin position="14"/>
        <end position="390"/>
    </location>
</feature>
<feature type="transmembrane region" description="Helical" evidence="6">
    <location>
        <begin position="275"/>
        <end position="294"/>
    </location>
</feature>
<proteinExistence type="predicted"/>
<evidence type="ECO:0000313" key="8">
    <source>
        <dbReference type="EMBL" id="MBP2002421.1"/>
    </source>
</evidence>
<evidence type="ECO:0000256" key="5">
    <source>
        <dbReference type="ARBA" id="ARBA00023136"/>
    </source>
</evidence>
<keyword evidence="3 6" id="KW-0812">Transmembrane</keyword>
<gene>
    <name evidence="8" type="ORF">J2Z69_003494</name>
</gene>
<feature type="transmembrane region" description="Helical" evidence="6">
    <location>
        <begin position="165"/>
        <end position="187"/>
    </location>
</feature>
<name>A0ABS4JN25_9BACL</name>
<dbReference type="InterPro" id="IPR036259">
    <property type="entry name" value="MFS_trans_sf"/>
</dbReference>
<evidence type="ECO:0000256" key="6">
    <source>
        <dbReference type="SAM" id="Phobius"/>
    </source>
</evidence>
<evidence type="ECO:0000256" key="2">
    <source>
        <dbReference type="ARBA" id="ARBA00022448"/>
    </source>
</evidence>
<dbReference type="InterPro" id="IPR020846">
    <property type="entry name" value="MFS_dom"/>
</dbReference>
<dbReference type="CDD" id="cd17489">
    <property type="entry name" value="MFS_YfcJ_like"/>
    <property type="match status" value="1"/>
</dbReference>
<reference evidence="8 9" key="1">
    <citation type="submission" date="2021-03" db="EMBL/GenBank/DDBJ databases">
        <title>Genomic Encyclopedia of Type Strains, Phase IV (KMG-IV): sequencing the most valuable type-strain genomes for metagenomic binning, comparative biology and taxonomic classification.</title>
        <authorList>
            <person name="Goeker M."/>
        </authorList>
    </citation>
    <scope>NUCLEOTIDE SEQUENCE [LARGE SCALE GENOMIC DNA]</scope>
    <source>
        <strain evidence="8 9">DSM 26806</strain>
    </source>
</reference>
<dbReference type="Proteomes" id="UP001519288">
    <property type="component" value="Unassembled WGS sequence"/>
</dbReference>
<dbReference type="InterPro" id="IPR052714">
    <property type="entry name" value="MFS_Exporter"/>
</dbReference>
<feature type="transmembrane region" description="Helical" evidence="6">
    <location>
        <begin position="105"/>
        <end position="127"/>
    </location>
</feature>
<sequence>MKPTEHHEGLWTKAFIVLTLSYLLLFLGLQMLLSPFPTYAKQQFHPNDFTVSLVTSLFALSAIATRFTMIPVLRRVHRNIILFLGIFLAGLATILYAYAGNMVQLLLLRILFGIGFGMASTVMPTLVSQIIPKRRLGEGIGYFGLSTSLAMSIGPLVGLSVMKNYGFPLLTVMGTIVILFIVPLLLLTRSIPAPLPVVSIAQDADTENKKGFPIGILLPAGLNMLISITYGGLLGFLALYGEQIHLGNIGLFFLFNACTLLVIRPISGRLFDSKGPGAVLIPAGVLVFASLIVLSYTQSLGFLIVSALLYGLGFGAIQPATQAWMLRQTPPRQHGLVNSLFYNSIDFGVAAGSMVLGIIASATNYAMMYRLSSIAMILFLAVYVMSVMSQRKKKAATQSAPM</sequence>
<feature type="transmembrane region" description="Helical" evidence="6">
    <location>
        <begin position="246"/>
        <end position="263"/>
    </location>
</feature>
<dbReference type="PANTHER" id="PTHR23531">
    <property type="entry name" value="QUINOLENE RESISTANCE PROTEIN NORA"/>
    <property type="match status" value="1"/>
</dbReference>
<protein>
    <submittedName>
        <fullName evidence="8">MFS family permease</fullName>
    </submittedName>
</protein>
<dbReference type="InterPro" id="IPR011701">
    <property type="entry name" value="MFS"/>
</dbReference>
<dbReference type="RefSeq" id="WP_209865419.1">
    <property type="nucleotide sequence ID" value="NZ_JAGGLD010000008.1"/>
</dbReference>
<evidence type="ECO:0000256" key="1">
    <source>
        <dbReference type="ARBA" id="ARBA00004651"/>
    </source>
</evidence>